<evidence type="ECO:0000313" key="3">
    <source>
        <dbReference type="Proteomes" id="UP000051952"/>
    </source>
</evidence>
<evidence type="ECO:0000256" key="1">
    <source>
        <dbReference type="SAM" id="Phobius"/>
    </source>
</evidence>
<protein>
    <submittedName>
        <fullName evidence="2">Membrane-associated protein, putative</fullName>
    </submittedName>
</protein>
<dbReference type="VEuPathDB" id="TriTrypDB:BSAL_90525"/>
<keyword evidence="1" id="KW-0812">Transmembrane</keyword>
<keyword evidence="1" id="KW-1133">Transmembrane helix</keyword>
<keyword evidence="1" id="KW-0472">Membrane</keyword>
<accession>A0A0S4J9L4</accession>
<proteinExistence type="predicted"/>
<gene>
    <name evidence="2" type="ORF">BSAL_90525</name>
</gene>
<name>A0A0S4J9L4_BODSA</name>
<organism evidence="2 3">
    <name type="scientific">Bodo saltans</name>
    <name type="common">Flagellated protozoan</name>
    <dbReference type="NCBI Taxonomy" id="75058"/>
    <lineage>
        <taxon>Eukaryota</taxon>
        <taxon>Discoba</taxon>
        <taxon>Euglenozoa</taxon>
        <taxon>Kinetoplastea</taxon>
        <taxon>Metakinetoplastina</taxon>
        <taxon>Eubodonida</taxon>
        <taxon>Bodonidae</taxon>
        <taxon>Bodo</taxon>
    </lineage>
</organism>
<dbReference type="AlphaFoldDB" id="A0A0S4J9L4"/>
<feature type="transmembrane region" description="Helical" evidence="1">
    <location>
        <begin position="6"/>
        <end position="24"/>
    </location>
</feature>
<reference evidence="3" key="1">
    <citation type="submission" date="2015-09" db="EMBL/GenBank/DDBJ databases">
        <authorList>
            <consortium name="Pathogen Informatics"/>
        </authorList>
    </citation>
    <scope>NUCLEOTIDE SEQUENCE [LARGE SCALE GENOMIC DNA]</scope>
    <source>
        <strain evidence="3">Lake Konstanz</strain>
    </source>
</reference>
<dbReference type="Proteomes" id="UP000051952">
    <property type="component" value="Unassembled WGS sequence"/>
</dbReference>
<sequence>MNRTTVPVVVISALIALAFVTGGVSEKKHSALLRTENELPLRVTVGGCVSRSFPFLQNGGFVRYNKSHIIVLAVNGTDAQQLRDNMTCAGEEVGEGVLNIVLEVRVDPAMWSTFDDQRITAVSWSDMAVVPYHSLYAWSGIFGQHAIVAEFAAKRRIQGAQLRTHLVDPQTYARPLSPVSTEFYKLLFLDS</sequence>
<keyword evidence="3" id="KW-1185">Reference proteome</keyword>
<evidence type="ECO:0000313" key="2">
    <source>
        <dbReference type="EMBL" id="CUG85712.1"/>
    </source>
</evidence>
<dbReference type="EMBL" id="CYKH01001185">
    <property type="protein sequence ID" value="CUG85712.1"/>
    <property type="molecule type" value="Genomic_DNA"/>
</dbReference>